<name>A0A4E9FRV5_BRUMA</name>
<evidence type="ECO:0000313" key="1">
    <source>
        <dbReference type="EMBL" id="VIO97310.1"/>
    </source>
</evidence>
<dbReference type="EMBL" id="CAAKNF010000194">
    <property type="protein sequence ID" value="VIO97310.1"/>
    <property type="molecule type" value="Genomic_DNA"/>
</dbReference>
<dbReference type="CTD" id="66057758"/>
<reference evidence="3" key="3">
    <citation type="submission" date="2022-04" db="UniProtKB">
        <authorList>
            <consortium name="WormBaseParasite"/>
        </authorList>
    </citation>
    <scope>IDENTIFICATION</scope>
</reference>
<evidence type="ECO:0000313" key="3">
    <source>
        <dbReference type="WBParaSite" id="Bm13062.1"/>
    </source>
</evidence>
<reference evidence="2" key="1">
    <citation type="journal article" date="2007" name="Science">
        <title>Draft genome of the filarial nematode parasite Brugia malayi.</title>
        <authorList>
            <person name="Ghedin E."/>
            <person name="Wang S."/>
            <person name="Spiro D."/>
            <person name="Caler E."/>
            <person name="Zhao Q."/>
            <person name="Crabtree J."/>
            <person name="Allen J.E."/>
            <person name="Delcher A.L."/>
            <person name="Guiliano D.B."/>
            <person name="Miranda-Saavedra D."/>
            <person name="Angiuoli S.V."/>
            <person name="Creasy T."/>
            <person name="Amedeo P."/>
            <person name="Haas B."/>
            <person name="El-Sayed N.M."/>
            <person name="Wortman J.R."/>
            <person name="Feldblyum T."/>
            <person name="Tallon L."/>
            <person name="Schatz M."/>
            <person name="Shumway M."/>
            <person name="Koo H."/>
            <person name="Salzberg S.L."/>
            <person name="Schobel S."/>
            <person name="Pertea M."/>
            <person name="Pop M."/>
            <person name="White O."/>
            <person name="Barton G.J."/>
            <person name="Carlow C.K."/>
            <person name="Crawford M.J."/>
            <person name="Daub J."/>
            <person name="Dimmic M.W."/>
            <person name="Estes C.F."/>
            <person name="Foster J.M."/>
            <person name="Ganatra M."/>
            <person name="Gregory W.F."/>
            <person name="Johnson N.M."/>
            <person name="Jin J."/>
            <person name="Komuniecki R."/>
            <person name="Korf I."/>
            <person name="Kumar S."/>
            <person name="Laney S."/>
            <person name="Li B.W."/>
            <person name="Li W."/>
            <person name="Lindblom T.H."/>
            <person name="Lustigman S."/>
            <person name="Ma D."/>
            <person name="Maina C.V."/>
            <person name="Martin D.M."/>
            <person name="McCarter J.P."/>
            <person name="McReynolds L."/>
            <person name="Mitreva M."/>
            <person name="Nutman T.B."/>
            <person name="Parkinson J."/>
            <person name="Peregrin-Alvarez J.M."/>
            <person name="Poole C."/>
            <person name="Ren Q."/>
            <person name="Saunders L."/>
            <person name="Sluder A.E."/>
            <person name="Smith K."/>
            <person name="Stanke M."/>
            <person name="Unnasch T.R."/>
            <person name="Ware J."/>
            <person name="Wei A.D."/>
            <person name="Weil G."/>
            <person name="Williams D.J."/>
            <person name="Zhang Y."/>
            <person name="Williams S.A."/>
            <person name="Fraser-Liggett C."/>
            <person name="Slatko B."/>
            <person name="Blaxter M.L."/>
            <person name="Scott A.L."/>
        </authorList>
    </citation>
    <scope>NUCLEOTIDE SEQUENCE</scope>
    <source>
        <strain evidence="2">FR3</strain>
    </source>
</reference>
<reference evidence="1" key="2">
    <citation type="submission" date="2019-04" db="EMBL/GenBank/DDBJ databases">
        <authorList>
            <person name="Howe K."/>
            <person name="Paulini M."/>
            <person name="Williams G."/>
        </authorList>
    </citation>
    <scope>NUCLEOTIDE SEQUENCE [LARGE SCALE GENOMIC DNA]</scope>
    <source>
        <strain evidence="1">FR3</strain>
    </source>
</reference>
<organism evidence="1">
    <name type="scientific">Brugia malayi</name>
    <name type="common">Filarial nematode worm</name>
    <dbReference type="NCBI Taxonomy" id="6279"/>
    <lineage>
        <taxon>Eukaryota</taxon>
        <taxon>Metazoa</taxon>
        <taxon>Ecdysozoa</taxon>
        <taxon>Nematoda</taxon>
        <taxon>Chromadorea</taxon>
        <taxon>Rhabditida</taxon>
        <taxon>Spirurina</taxon>
        <taxon>Spiruromorpha</taxon>
        <taxon>Filarioidea</taxon>
        <taxon>Onchocercidae</taxon>
        <taxon>Brugia</taxon>
    </lineage>
</organism>
<proteinExistence type="predicted"/>
<dbReference type="Proteomes" id="UP000006672">
    <property type="component" value="Unassembled WGS sequence"/>
</dbReference>
<accession>A0A4E9FRV5</accession>
<keyword evidence="2" id="KW-1185">Reference proteome</keyword>
<dbReference type="GeneID" id="66057758"/>
<evidence type="ECO:0000313" key="2">
    <source>
        <dbReference type="Proteomes" id="UP000006672"/>
    </source>
</evidence>
<dbReference type="AlphaFoldDB" id="A0A4E9FRV5"/>
<dbReference type="RefSeq" id="XP_042936971.1">
    <property type="nucleotide sequence ID" value="XM_043081037.1"/>
</dbReference>
<sequence>MDVREFFSLYGRYCIMKNFNTFGYFTKHCECTISIVEKQWRCYCLSTMMLQWDNMHLAVSLLVTKLSNLFHILSSSLILEAVLLQSY</sequence>
<protein>
    <submittedName>
        <fullName evidence="3">Bm13062</fullName>
    </submittedName>
</protein>
<accession>A0A8L7SPM9</accession>
<dbReference type="WBParaSite" id="Bm13062.1">
    <property type="protein sequence ID" value="Bm13062.1"/>
    <property type="gene ID" value="WBGene00233323"/>
</dbReference>
<gene>
    <name evidence="1" type="primary">Bm13062</name>
    <name evidence="1" type="ORF">BM_BM13062</name>
</gene>
<dbReference type="KEGG" id="bmy:BM_BM13062"/>